<dbReference type="EMBL" id="CP108264">
    <property type="protein sequence ID" value="WTU74648.1"/>
    <property type="molecule type" value="Genomic_DNA"/>
</dbReference>
<gene>
    <name evidence="3" type="ORF">OG327_15730</name>
</gene>
<evidence type="ECO:0000256" key="1">
    <source>
        <dbReference type="SAM" id="MobiDB-lite"/>
    </source>
</evidence>
<feature type="chain" id="PRO_5043569777" evidence="2">
    <location>
        <begin position="30"/>
        <end position="127"/>
    </location>
</feature>
<accession>A0AAU2JT50</accession>
<feature type="region of interest" description="Disordered" evidence="1">
    <location>
        <begin position="54"/>
        <end position="101"/>
    </location>
</feature>
<dbReference type="AlphaFoldDB" id="A0AAU2JT50"/>
<evidence type="ECO:0000313" key="3">
    <source>
        <dbReference type="EMBL" id="WTU74648.1"/>
    </source>
</evidence>
<feature type="signal peptide" evidence="2">
    <location>
        <begin position="1"/>
        <end position="29"/>
    </location>
</feature>
<reference evidence="3" key="1">
    <citation type="submission" date="2022-10" db="EMBL/GenBank/DDBJ databases">
        <title>The complete genomes of actinobacterial strains from the NBC collection.</title>
        <authorList>
            <person name="Joergensen T.S."/>
            <person name="Alvarez Arevalo M."/>
            <person name="Sterndorff E.B."/>
            <person name="Faurdal D."/>
            <person name="Vuksanovic O."/>
            <person name="Mourched A.-S."/>
            <person name="Charusanti P."/>
            <person name="Shaw S."/>
            <person name="Blin K."/>
            <person name="Weber T."/>
        </authorList>
    </citation>
    <scope>NUCLEOTIDE SEQUENCE</scope>
    <source>
        <strain evidence="3">NBC_00049</strain>
    </source>
</reference>
<sequence>MFRPRRAWCLLGAVLAVLLGMLSAPDVPAAPDAPAVAAPPLPVASAPAAFAAHAGARAPGPSCDPAAPDRGAVPVAPPRGGYDHAQVPVGRPAPEGVRPHGTMPVRVLVRGPDRPAPGPVELSVMRV</sequence>
<keyword evidence="2" id="KW-0732">Signal</keyword>
<evidence type="ECO:0000256" key="2">
    <source>
        <dbReference type="SAM" id="SignalP"/>
    </source>
</evidence>
<name>A0AAU2JT50_9ACTN</name>
<organism evidence="3">
    <name type="scientific">Streptomyces sp. NBC_00049</name>
    <dbReference type="NCBI Taxonomy" id="2903617"/>
    <lineage>
        <taxon>Bacteria</taxon>
        <taxon>Bacillati</taxon>
        <taxon>Actinomycetota</taxon>
        <taxon>Actinomycetes</taxon>
        <taxon>Kitasatosporales</taxon>
        <taxon>Streptomycetaceae</taxon>
        <taxon>Streptomyces</taxon>
    </lineage>
</organism>
<protein>
    <submittedName>
        <fullName evidence="3">Uncharacterized protein</fullName>
    </submittedName>
</protein>
<proteinExistence type="predicted"/>